<organism evidence="7 8">
    <name type="scientific">Sphingobium yanoikuyae</name>
    <name type="common">Sphingomonas yanoikuyae</name>
    <dbReference type="NCBI Taxonomy" id="13690"/>
    <lineage>
        <taxon>Bacteria</taxon>
        <taxon>Pseudomonadati</taxon>
        <taxon>Pseudomonadota</taxon>
        <taxon>Alphaproteobacteria</taxon>
        <taxon>Sphingomonadales</taxon>
        <taxon>Sphingomonadaceae</taxon>
        <taxon>Sphingobium</taxon>
    </lineage>
</organism>
<dbReference type="InterPro" id="IPR009012">
    <property type="entry name" value="GrpE_head"/>
</dbReference>
<reference evidence="7 8" key="1">
    <citation type="submission" date="2018-07" db="EMBL/GenBank/DDBJ databases">
        <title>Genomic and Epidemiologic Investigation of an Indolent Hospital Outbreak.</title>
        <authorList>
            <person name="Johnson R.C."/>
            <person name="Deming C."/>
            <person name="Conlan S."/>
            <person name="Zellmer C.J."/>
            <person name="Michelin A.V."/>
            <person name="Lee-Lin S."/>
            <person name="Thomas P.J."/>
            <person name="Park M."/>
            <person name="Weingarten R.A."/>
            <person name="Less J."/>
            <person name="Dekker J.P."/>
            <person name="Frank K.M."/>
            <person name="Musser K.A."/>
            <person name="Mcquiston J.R."/>
            <person name="Henderson D.K."/>
            <person name="Lau A.F."/>
            <person name="Palmore T.N."/>
            <person name="Segre J.A."/>
        </authorList>
    </citation>
    <scope>NUCLEOTIDE SEQUENCE [LARGE SCALE GENOMIC DNA]</scope>
    <source>
        <strain evidence="7 8">SK-NIH.Env6_1116</strain>
    </source>
</reference>
<accession>A0A430BFV5</accession>
<dbReference type="Proteomes" id="UP000287401">
    <property type="component" value="Unassembled WGS sequence"/>
</dbReference>
<dbReference type="PANTHER" id="PTHR21237:SF23">
    <property type="entry name" value="GRPE PROTEIN HOMOLOG, MITOCHONDRIAL"/>
    <property type="match status" value="1"/>
</dbReference>
<dbReference type="CDD" id="cd00446">
    <property type="entry name" value="GrpE"/>
    <property type="match status" value="1"/>
</dbReference>
<dbReference type="GO" id="GO:0005737">
    <property type="term" value="C:cytoplasm"/>
    <property type="evidence" value="ECO:0007669"/>
    <property type="project" value="UniProtKB-SubCell"/>
</dbReference>
<proteinExistence type="inferred from homology"/>
<comment type="subunit">
    <text evidence="4">Homodimer.</text>
</comment>
<dbReference type="GO" id="GO:0000774">
    <property type="term" value="F:adenyl-nucleotide exchange factor activity"/>
    <property type="evidence" value="ECO:0007669"/>
    <property type="project" value="InterPro"/>
</dbReference>
<dbReference type="HAMAP" id="MF_01151">
    <property type="entry name" value="GrpE"/>
    <property type="match status" value="1"/>
</dbReference>
<evidence type="ECO:0000256" key="4">
    <source>
        <dbReference type="HAMAP-Rule" id="MF_01151"/>
    </source>
</evidence>
<dbReference type="SUPFAM" id="SSF51064">
    <property type="entry name" value="Head domain of nucleotide exchange factor GrpE"/>
    <property type="match status" value="1"/>
</dbReference>
<evidence type="ECO:0000256" key="3">
    <source>
        <dbReference type="ARBA" id="ARBA00023186"/>
    </source>
</evidence>
<name>A0A430BFV5_SPHYA</name>
<keyword evidence="4" id="KW-0963">Cytoplasm</keyword>
<dbReference type="GO" id="GO:0051087">
    <property type="term" value="F:protein-folding chaperone binding"/>
    <property type="evidence" value="ECO:0007669"/>
    <property type="project" value="InterPro"/>
</dbReference>
<sequence length="191" mass="20163">MTQQDDSGAGDLVQPQDNEQDSSPIGKEGPGEGQPAPESEAANELKDRLLRALADAENARKRADSAHQAGRTAGVAEVTQGLIPALDSLDFAMTTLKPASESLEPQLRAIHEGLEATRRAFLNAFARFGIELVSPEAGERFDPNIHEAVSTQPGDEAEAGKVASTLQSGYRVGARLIRPARVVIVEAAASN</sequence>
<dbReference type="AlphaFoldDB" id="A0A430BFV5"/>
<evidence type="ECO:0000256" key="6">
    <source>
        <dbReference type="SAM" id="MobiDB-lite"/>
    </source>
</evidence>
<dbReference type="InterPro" id="IPR000740">
    <property type="entry name" value="GrpE"/>
</dbReference>
<comment type="function">
    <text evidence="4">Participates actively in the response to hyperosmotic and heat shock by preventing the aggregation of stress-denatured proteins, in association with DnaK and GrpE. It is the nucleotide exchange factor for DnaK and may function as a thermosensor. Unfolded proteins bind initially to DnaJ; upon interaction with the DnaJ-bound protein, DnaK hydrolyzes its bound ATP, resulting in the formation of a stable complex. GrpE releases ADP from DnaK; ATP binding to DnaK triggers the release of the substrate protein, thus completing the reaction cycle. Several rounds of ATP-dependent interactions between DnaJ, DnaK and GrpE are required for fully efficient folding.</text>
</comment>
<dbReference type="EMBL" id="QRAL01000046">
    <property type="protein sequence ID" value="RSU48370.1"/>
    <property type="molecule type" value="Genomic_DNA"/>
</dbReference>
<dbReference type="Gene3D" id="3.90.20.20">
    <property type="match status" value="1"/>
</dbReference>
<dbReference type="SUPFAM" id="SSF58014">
    <property type="entry name" value="Coiled-coil domain of nucleotide exchange factor GrpE"/>
    <property type="match status" value="1"/>
</dbReference>
<dbReference type="GO" id="GO:0006457">
    <property type="term" value="P:protein folding"/>
    <property type="evidence" value="ECO:0007669"/>
    <property type="project" value="InterPro"/>
</dbReference>
<dbReference type="GO" id="GO:0042803">
    <property type="term" value="F:protein homodimerization activity"/>
    <property type="evidence" value="ECO:0007669"/>
    <property type="project" value="InterPro"/>
</dbReference>
<evidence type="ECO:0000256" key="5">
    <source>
        <dbReference type="RuleBase" id="RU004478"/>
    </source>
</evidence>
<comment type="similarity">
    <text evidence="1 4 5">Belongs to the GrpE family.</text>
</comment>
<feature type="region of interest" description="Disordered" evidence="6">
    <location>
        <begin position="1"/>
        <end position="46"/>
    </location>
</feature>
<evidence type="ECO:0000313" key="8">
    <source>
        <dbReference type="Proteomes" id="UP000287401"/>
    </source>
</evidence>
<dbReference type="InterPro" id="IPR013805">
    <property type="entry name" value="GrpE_CC"/>
</dbReference>
<dbReference type="Pfam" id="PF01025">
    <property type="entry name" value="GrpE"/>
    <property type="match status" value="1"/>
</dbReference>
<evidence type="ECO:0000256" key="1">
    <source>
        <dbReference type="ARBA" id="ARBA00009054"/>
    </source>
</evidence>
<dbReference type="RefSeq" id="WP_125999924.1">
    <property type="nucleotide sequence ID" value="NZ_QRAL01000046.1"/>
</dbReference>
<dbReference type="Gene3D" id="2.30.22.10">
    <property type="entry name" value="Head domain of nucleotide exchange factor GrpE"/>
    <property type="match status" value="1"/>
</dbReference>
<dbReference type="PRINTS" id="PR00773">
    <property type="entry name" value="GRPEPROTEIN"/>
</dbReference>
<dbReference type="PANTHER" id="PTHR21237">
    <property type="entry name" value="GRPE PROTEIN"/>
    <property type="match status" value="1"/>
</dbReference>
<evidence type="ECO:0000313" key="7">
    <source>
        <dbReference type="EMBL" id="RSU48370.1"/>
    </source>
</evidence>
<comment type="caution">
    <text evidence="7">The sequence shown here is derived from an EMBL/GenBank/DDBJ whole genome shotgun (WGS) entry which is preliminary data.</text>
</comment>
<evidence type="ECO:0000256" key="2">
    <source>
        <dbReference type="ARBA" id="ARBA00023016"/>
    </source>
</evidence>
<dbReference type="GO" id="GO:0051082">
    <property type="term" value="F:unfolded protein binding"/>
    <property type="evidence" value="ECO:0007669"/>
    <property type="project" value="TreeGrafter"/>
</dbReference>
<protein>
    <recommendedName>
        <fullName evidence="4">Protein GrpE</fullName>
    </recommendedName>
    <alternativeName>
        <fullName evidence="4">HSP-70 cofactor</fullName>
    </alternativeName>
</protein>
<keyword evidence="3 4" id="KW-0143">Chaperone</keyword>
<keyword evidence="2 4" id="KW-0346">Stress response</keyword>
<comment type="subcellular location">
    <subcellularLocation>
        <location evidence="4">Cytoplasm</location>
    </subcellularLocation>
</comment>
<gene>
    <name evidence="4" type="primary">grpE</name>
    <name evidence="7" type="ORF">DAH51_23995</name>
</gene>